<comment type="catalytic activity">
    <reaction evidence="7 8">
        <text>(R)-pantoate + beta-alanine + ATP = (R)-pantothenate + AMP + diphosphate + H(+)</text>
        <dbReference type="Rhea" id="RHEA:10912"/>
        <dbReference type="ChEBI" id="CHEBI:15378"/>
        <dbReference type="ChEBI" id="CHEBI:15980"/>
        <dbReference type="ChEBI" id="CHEBI:29032"/>
        <dbReference type="ChEBI" id="CHEBI:30616"/>
        <dbReference type="ChEBI" id="CHEBI:33019"/>
        <dbReference type="ChEBI" id="CHEBI:57966"/>
        <dbReference type="ChEBI" id="CHEBI:456215"/>
        <dbReference type="EC" id="6.3.2.1"/>
    </reaction>
</comment>
<comment type="function">
    <text evidence="8">Catalyzes the condensation of pantoate with beta-alanine in an ATP-dependent reaction via a pantoyl-adenylate intermediate.</text>
</comment>
<sequence length="282" mass="30414">MPLEQFTTGEAVRLRVAAARAEGKTVGLVPTMGALHPGHLSLVEASRGECDFTVASVFVNPTQFAPDEDYQRYPRDLERDSELLAAAGCDWIFTPSVEEMYPPGAGTTVDAGAVAAPLEGEQRPTHFRGVTTVVLKLMLLAPADRAYFGRKDYQQTVVVRRMVRDLGVPIDVRVCPIVRETGGLAMSSRNAYLSADERRRALALSQGLRLAEESFSQGEHDAEKLRRVVLDHCASTGGVQVEYVALLAEGTVDPVAVVEGPTVIAIAARVGKTRLIDNVTIG</sequence>
<dbReference type="Gene3D" id="3.40.50.620">
    <property type="entry name" value="HUPs"/>
    <property type="match status" value="1"/>
</dbReference>
<protein>
    <recommendedName>
        <fullName evidence="8">Pantothenate synthetase</fullName>
        <shortName evidence="8">PS</shortName>
        <ecNumber evidence="8">6.3.2.1</ecNumber>
    </recommendedName>
    <alternativeName>
        <fullName evidence="8">Pantoate--beta-alanine ligase</fullName>
    </alternativeName>
    <alternativeName>
        <fullName evidence="8">Pantoate-activating enzyme</fullName>
    </alternativeName>
</protein>
<feature type="active site" description="Proton donor" evidence="8">
    <location>
        <position position="39"/>
    </location>
</feature>
<dbReference type="SUPFAM" id="SSF52374">
    <property type="entry name" value="Nucleotidylyl transferase"/>
    <property type="match status" value="1"/>
</dbReference>
<keyword evidence="6 8" id="KW-0067">ATP-binding</keyword>
<dbReference type="RefSeq" id="WP_146398611.1">
    <property type="nucleotide sequence ID" value="NZ_SJPQ01000001.1"/>
</dbReference>
<evidence type="ECO:0000256" key="4">
    <source>
        <dbReference type="ARBA" id="ARBA00022655"/>
    </source>
</evidence>
<feature type="binding site" evidence="8">
    <location>
        <position position="63"/>
    </location>
    <ligand>
        <name>beta-alanine</name>
        <dbReference type="ChEBI" id="CHEBI:57966"/>
    </ligand>
</feature>
<feature type="binding site" evidence="8">
    <location>
        <begin position="186"/>
        <end position="189"/>
    </location>
    <ligand>
        <name>ATP</name>
        <dbReference type="ChEBI" id="CHEBI:30616"/>
    </ligand>
</feature>
<evidence type="ECO:0000256" key="2">
    <source>
        <dbReference type="ARBA" id="ARBA00009256"/>
    </source>
</evidence>
<feature type="binding site" evidence="8">
    <location>
        <position position="63"/>
    </location>
    <ligand>
        <name>(R)-pantoate</name>
        <dbReference type="ChEBI" id="CHEBI:15980"/>
    </ligand>
</feature>
<dbReference type="NCBIfam" id="TIGR00018">
    <property type="entry name" value="panC"/>
    <property type="match status" value="1"/>
</dbReference>
<dbReference type="Pfam" id="PF02569">
    <property type="entry name" value="Pantoate_ligase"/>
    <property type="match status" value="1"/>
</dbReference>
<dbReference type="PANTHER" id="PTHR21299:SF1">
    <property type="entry name" value="PANTOATE--BETA-ALANINE LIGASE"/>
    <property type="match status" value="1"/>
</dbReference>
<gene>
    <name evidence="8 9" type="primary">panC</name>
    <name evidence="9" type="ORF">Mal64_15380</name>
</gene>
<keyword evidence="10" id="KW-1185">Reference proteome</keyword>
<keyword evidence="8" id="KW-0963">Cytoplasm</keyword>
<comment type="caution">
    <text evidence="9">The sequence shown here is derived from an EMBL/GenBank/DDBJ whole genome shotgun (WGS) entry which is preliminary data.</text>
</comment>
<keyword evidence="5 8" id="KW-0547">Nucleotide-binding</keyword>
<dbReference type="EC" id="6.3.2.1" evidence="8"/>
<feature type="binding site" evidence="8">
    <location>
        <begin position="149"/>
        <end position="152"/>
    </location>
    <ligand>
        <name>ATP</name>
        <dbReference type="ChEBI" id="CHEBI:30616"/>
    </ligand>
</feature>
<dbReference type="PANTHER" id="PTHR21299">
    <property type="entry name" value="CYTIDYLATE KINASE/PANTOATE-BETA-ALANINE LIGASE"/>
    <property type="match status" value="1"/>
</dbReference>
<evidence type="ECO:0000313" key="9">
    <source>
        <dbReference type="EMBL" id="TWT91139.1"/>
    </source>
</evidence>
<dbReference type="GO" id="GO:0004592">
    <property type="term" value="F:pantoate-beta-alanine ligase activity"/>
    <property type="evidence" value="ECO:0007669"/>
    <property type="project" value="UniProtKB-UniRule"/>
</dbReference>
<reference evidence="9 10" key="1">
    <citation type="submission" date="2019-02" db="EMBL/GenBank/DDBJ databases">
        <title>Deep-cultivation of Planctomycetes and their phenomic and genomic characterization uncovers novel biology.</title>
        <authorList>
            <person name="Wiegand S."/>
            <person name="Jogler M."/>
            <person name="Boedeker C."/>
            <person name="Pinto D."/>
            <person name="Vollmers J."/>
            <person name="Rivas-Marin E."/>
            <person name="Kohn T."/>
            <person name="Peeters S.H."/>
            <person name="Heuer A."/>
            <person name="Rast P."/>
            <person name="Oberbeckmann S."/>
            <person name="Bunk B."/>
            <person name="Jeske O."/>
            <person name="Meyerdierks A."/>
            <person name="Storesund J.E."/>
            <person name="Kallscheuer N."/>
            <person name="Luecker S."/>
            <person name="Lage O.M."/>
            <person name="Pohl T."/>
            <person name="Merkel B.J."/>
            <person name="Hornburger P."/>
            <person name="Mueller R.-W."/>
            <person name="Bruemmer F."/>
            <person name="Labrenz M."/>
            <person name="Spormann A.M."/>
            <person name="Op Den Camp H."/>
            <person name="Overmann J."/>
            <person name="Amann R."/>
            <person name="Jetten M.S.M."/>
            <person name="Mascher T."/>
            <person name="Medema M.H."/>
            <person name="Devos D.P."/>
            <person name="Kaster A.-K."/>
            <person name="Ovreas L."/>
            <person name="Rohde M."/>
            <person name="Galperin M.Y."/>
            <person name="Jogler C."/>
        </authorList>
    </citation>
    <scope>NUCLEOTIDE SEQUENCE [LARGE SCALE GENOMIC DNA]</scope>
    <source>
        <strain evidence="9 10">Mal64</strain>
    </source>
</reference>
<dbReference type="Gene3D" id="3.30.1300.10">
    <property type="entry name" value="Pantoate-beta-alanine ligase, C-terminal domain"/>
    <property type="match status" value="1"/>
</dbReference>
<keyword evidence="4 8" id="KW-0566">Pantothenate biosynthesis</keyword>
<dbReference type="InterPro" id="IPR042176">
    <property type="entry name" value="Pantoate_ligase_C"/>
</dbReference>
<evidence type="ECO:0000256" key="6">
    <source>
        <dbReference type="ARBA" id="ARBA00022840"/>
    </source>
</evidence>
<comment type="miscellaneous">
    <text evidence="8">The reaction proceeds by a bi uni uni bi ping pong mechanism.</text>
</comment>
<feature type="binding site" evidence="8">
    <location>
        <position position="178"/>
    </location>
    <ligand>
        <name>ATP</name>
        <dbReference type="ChEBI" id="CHEBI:30616"/>
    </ligand>
</feature>
<dbReference type="InterPro" id="IPR014729">
    <property type="entry name" value="Rossmann-like_a/b/a_fold"/>
</dbReference>
<feature type="binding site" evidence="8">
    <location>
        <position position="155"/>
    </location>
    <ligand>
        <name>(R)-pantoate</name>
        <dbReference type="ChEBI" id="CHEBI:15980"/>
    </ligand>
</feature>
<dbReference type="GO" id="GO:0005829">
    <property type="term" value="C:cytosol"/>
    <property type="evidence" value="ECO:0007669"/>
    <property type="project" value="TreeGrafter"/>
</dbReference>
<name>A0A5C5ZUQ3_9BACT</name>
<accession>A0A5C5ZUQ3</accession>
<dbReference type="AlphaFoldDB" id="A0A5C5ZUQ3"/>
<comment type="subunit">
    <text evidence="8">Homodimer.</text>
</comment>
<dbReference type="HAMAP" id="MF_00158">
    <property type="entry name" value="PanC"/>
    <property type="match status" value="1"/>
</dbReference>
<evidence type="ECO:0000256" key="8">
    <source>
        <dbReference type="HAMAP-Rule" id="MF_00158"/>
    </source>
</evidence>
<dbReference type="GO" id="GO:0015940">
    <property type="term" value="P:pantothenate biosynthetic process"/>
    <property type="evidence" value="ECO:0007669"/>
    <property type="project" value="UniProtKB-UniRule"/>
</dbReference>
<dbReference type="CDD" id="cd00560">
    <property type="entry name" value="PanC"/>
    <property type="match status" value="1"/>
</dbReference>
<dbReference type="Proteomes" id="UP000315440">
    <property type="component" value="Unassembled WGS sequence"/>
</dbReference>
<dbReference type="EMBL" id="SJPQ01000001">
    <property type="protein sequence ID" value="TWT91139.1"/>
    <property type="molecule type" value="Genomic_DNA"/>
</dbReference>
<proteinExistence type="inferred from homology"/>
<dbReference type="UniPathway" id="UPA00028">
    <property type="reaction ID" value="UER00005"/>
</dbReference>
<organism evidence="9 10">
    <name type="scientific">Pseudobythopirellula maris</name>
    <dbReference type="NCBI Taxonomy" id="2527991"/>
    <lineage>
        <taxon>Bacteria</taxon>
        <taxon>Pseudomonadati</taxon>
        <taxon>Planctomycetota</taxon>
        <taxon>Planctomycetia</taxon>
        <taxon>Pirellulales</taxon>
        <taxon>Lacipirellulaceae</taxon>
        <taxon>Pseudobythopirellula</taxon>
    </lineage>
</organism>
<comment type="similarity">
    <text evidence="2 8">Belongs to the pantothenate synthetase family.</text>
</comment>
<dbReference type="InterPro" id="IPR003721">
    <property type="entry name" value="Pantoate_ligase"/>
</dbReference>
<evidence type="ECO:0000313" key="10">
    <source>
        <dbReference type="Proteomes" id="UP000315440"/>
    </source>
</evidence>
<evidence type="ECO:0000256" key="7">
    <source>
        <dbReference type="ARBA" id="ARBA00048258"/>
    </source>
</evidence>
<evidence type="ECO:0000256" key="5">
    <source>
        <dbReference type="ARBA" id="ARBA00022741"/>
    </source>
</evidence>
<evidence type="ECO:0000256" key="1">
    <source>
        <dbReference type="ARBA" id="ARBA00004990"/>
    </source>
</evidence>
<keyword evidence="3 8" id="KW-0436">Ligase</keyword>
<comment type="pathway">
    <text evidence="1 8">Cofactor biosynthesis; (R)-pantothenate biosynthesis; (R)-pantothenate from (R)-pantoate and beta-alanine: step 1/1.</text>
</comment>
<dbReference type="GO" id="GO:0005524">
    <property type="term" value="F:ATP binding"/>
    <property type="evidence" value="ECO:0007669"/>
    <property type="project" value="UniProtKB-KW"/>
</dbReference>
<evidence type="ECO:0000256" key="3">
    <source>
        <dbReference type="ARBA" id="ARBA00022598"/>
    </source>
</evidence>
<feature type="binding site" evidence="8">
    <location>
        <begin position="32"/>
        <end position="39"/>
    </location>
    <ligand>
        <name>ATP</name>
        <dbReference type="ChEBI" id="CHEBI:30616"/>
    </ligand>
</feature>
<dbReference type="OrthoDB" id="9773087at2"/>
<comment type="subcellular location">
    <subcellularLocation>
        <location evidence="8">Cytoplasm</location>
    </subcellularLocation>
</comment>